<proteinExistence type="predicted"/>
<dbReference type="EMBL" id="LZZM01000153">
    <property type="protein sequence ID" value="OOM77217.1"/>
    <property type="molecule type" value="Genomic_DNA"/>
</dbReference>
<keyword evidence="2 7" id="KW-0378">Hydrolase</keyword>
<dbReference type="PROSITE" id="PS51170">
    <property type="entry name" value="CW"/>
    <property type="match status" value="5"/>
</dbReference>
<feature type="region of interest" description="Disordered" evidence="4">
    <location>
        <begin position="205"/>
        <end position="237"/>
    </location>
</feature>
<dbReference type="SMART" id="SM00646">
    <property type="entry name" value="Ami_3"/>
    <property type="match status" value="1"/>
</dbReference>
<name>A0A1S8THF8_9CLOT</name>
<protein>
    <submittedName>
        <fullName evidence="7">N-acetylmuramoyl-L-alanine amidase LytC</fullName>
        <ecNumber evidence="7">3.5.1.28</ecNumber>
    </submittedName>
</protein>
<dbReference type="GO" id="GO:0004040">
    <property type="term" value="F:amidase activity"/>
    <property type="evidence" value="ECO:0007669"/>
    <property type="project" value="InterPro"/>
</dbReference>
<feature type="domain" description="MurNAc-LAA" evidence="6">
    <location>
        <begin position="550"/>
        <end position="673"/>
    </location>
</feature>
<dbReference type="Gene3D" id="2.10.270.10">
    <property type="entry name" value="Cholin Binding"/>
    <property type="match status" value="3"/>
</dbReference>
<dbReference type="PANTHER" id="PTHR30404">
    <property type="entry name" value="N-ACETYLMURAMOYL-L-ALANINE AMIDASE"/>
    <property type="match status" value="1"/>
</dbReference>
<dbReference type="InterPro" id="IPR050695">
    <property type="entry name" value="N-acetylmuramoyl_amidase_3"/>
</dbReference>
<dbReference type="GO" id="GO:0009253">
    <property type="term" value="P:peptidoglycan catabolic process"/>
    <property type="evidence" value="ECO:0007669"/>
    <property type="project" value="InterPro"/>
</dbReference>
<reference evidence="7 8" key="1">
    <citation type="submission" date="2016-05" db="EMBL/GenBank/DDBJ databases">
        <title>Microbial solvent formation.</title>
        <authorList>
            <person name="Poehlein A."/>
            <person name="Montoya Solano J.D."/>
            <person name="Flitsch S."/>
            <person name="Krabben P."/>
            <person name="Duerre P."/>
            <person name="Daniel R."/>
        </authorList>
    </citation>
    <scope>NUCLEOTIDE SEQUENCE [LARGE SCALE GENOMIC DNA]</scope>
    <source>
        <strain evidence="7 8">DSM 2619</strain>
    </source>
</reference>
<sequence>MKTIKRLTRFMFVFAMVLLLIPEANAQASTTDNKIISQTEVTVKQAEQWAKSNGATDNFIRLAQLYWKYAKDHGNVNPAIAYVQAAKETGYGKFGGVLNDSYKNPCGMKTVVGGSDTDPNAHQKFDSWDEGVQAHLDHLALYADADGYPRSSTYDPRHFITIKGKAVTVNDLGGKWAPSLTYGEEVNKLYDNLMSSAGIISKTKTEAVDNKDKTSETPNSTTNKTTSSTGTNTVTKSEVDKTTTNTVNIPTGLQATEPIKNSVDNSTNISSSIGWKYEGGEWYYYKSDRSMATGWIKPDQNWYYLYSNGTMAKGWSKLGNNWYYLNSSGSMQIGWLRDSNKWYYLQGDGTMTTGLKLIDNKKYFLDASGAMRIGWFQISGQWYYFNPSGEMMTGWIKVNGNSYYLYSNGIMATGWTKLGDDWYWLKSSGDRMTGWVKYGNDTYYLDPITGIMAKDIIVNGWKIDKDGKRGEKVPGASTKVIVIDPGHNFGGDDGAYATNNGVTYSERDLNMQVAVKVKAKLEAQGYKVIMTRNSSDRETASVTESLTNRVNIANNARADLFVSIHHNSASAAASGVEVYYSSKVQDDSFGGSYSDLRLSASKNLATSLATTITNSTGAINRGAKDGNLFVCRNTTMPAVLIECGFITNPDEAQKCASSSYQDLEAGAIANAISSAV</sequence>
<feature type="chain" id="PRO_5038828534" evidence="5">
    <location>
        <begin position="27"/>
        <end position="676"/>
    </location>
</feature>
<feature type="compositionally biased region" description="Low complexity" evidence="4">
    <location>
        <begin position="216"/>
        <end position="236"/>
    </location>
</feature>
<dbReference type="GO" id="GO:0008745">
    <property type="term" value="F:N-acetylmuramoyl-L-alanine amidase activity"/>
    <property type="evidence" value="ECO:0007669"/>
    <property type="project" value="UniProtKB-EC"/>
</dbReference>
<evidence type="ECO:0000256" key="1">
    <source>
        <dbReference type="ARBA" id="ARBA00022737"/>
    </source>
</evidence>
<keyword evidence="8" id="KW-1185">Reference proteome</keyword>
<keyword evidence="5" id="KW-0732">Signal</keyword>
<dbReference type="Pfam" id="PF01832">
    <property type="entry name" value="Glucosaminidase"/>
    <property type="match status" value="1"/>
</dbReference>
<feature type="signal peptide" evidence="5">
    <location>
        <begin position="1"/>
        <end position="26"/>
    </location>
</feature>
<dbReference type="GO" id="GO:0030288">
    <property type="term" value="C:outer membrane-bounded periplasmic space"/>
    <property type="evidence" value="ECO:0007669"/>
    <property type="project" value="TreeGrafter"/>
</dbReference>
<dbReference type="PANTHER" id="PTHR30404:SF0">
    <property type="entry name" value="N-ACETYLMURAMOYL-L-ALANINE AMIDASE AMIC"/>
    <property type="match status" value="1"/>
</dbReference>
<dbReference type="EC" id="3.5.1.28" evidence="7"/>
<gene>
    <name evidence="7" type="primary">lytC_2</name>
    <name evidence="7" type="ORF">CLPUN_23340</name>
</gene>
<dbReference type="Pfam" id="PF19127">
    <property type="entry name" value="Choline_bind_3"/>
    <property type="match status" value="4"/>
</dbReference>
<dbReference type="SUPFAM" id="SSF53187">
    <property type="entry name" value="Zn-dependent exopeptidases"/>
    <property type="match status" value="1"/>
</dbReference>
<feature type="repeat" description="Cell wall-binding" evidence="3">
    <location>
        <begin position="372"/>
        <end position="391"/>
    </location>
</feature>
<dbReference type="STRING" id="29367.CLPUN_23340"/>
<dbReference type="RefSeq" id="WP_143329041.1">
    <property type="nucleotide sequence ID" value="NZ_LZZM01000153.1"/>
</dbReference>
<dbReference type="AlphaFoldDB" id="A0A1S8THF8"/>
<dbReference type="Proteomes" id="UP000190890">
    <property type="component" value="Unassembled WGS sequence"/>
</dbReference>
<feature type="repeat" description="Cell wall-binding" evidence="3">
    <location>
        <begin position="392"/>
        <end position="411"/>
    </location>
</feature>
<feature type="repeat" description="Cell wall-binding" evidence="3">
    <location>
        <begin position="292"/>
        <end position="311"/>
    </location>
</feature>
<dbReference type="OrthoDB" id="9763643at2"/>
<evidence type="ECO:0000256" key="4">
    <source>
        <dbReference type="SAM" id="MobiDB-lite"/>
    </source>
</evidence>
<dbReference type="Gene3D" id="3.40.630.40">
    <property type="entry name" value="Zn-dependent exopeptidases"/>
    <property type="match status" value="1"/>
</dbReference>
<organism evidence="7 8">
    <name type="scientific">Clostridium puniceum</name>
    <dbReference type="NCBI Taxonomy" id="29367"/>
    <lineage>
        <taxon>Bacteria</taxon>
        <taxon>Bacillati</taxon>
        <taxon>Bacillota</taxon>
        <taxon>Clostridia</taxon>
        <taxon>Eubacteriales</taxon>
        <taxon>Clostridiaceae</taxon>
        <taxon>Clostridium</taxon>
    </lineage>
</organism>
<feature type="repeat" description="Cell wall-binding" evidence="3">
    <location>
        <begin position="332"/>
        <end position="351"/>
    </location>
</feature>
<keyword evidence="1" id="KW-0677">Repeat</keyword>
<feature type="repeat" description="Cell wall-binding" evidence="3">
    <location>
        <begin position="312"/>
        <end position="331"/>
    </location>
</feature>
<evidence type="ECO:0000256" key="3">
    <source>
        <dbReference type="PROSITE-ProRule" id="PRU00591"/>
    </source>
</evidence>
<evidence type="ECO:0000256" key="2">
    <source>
        <dbReference type="ARBA" id="ARBA00022801"/>
    </source>
</evidence>
<dbReference type="InterPro" id="IPR018337">
    <property type="entry name" value="Cell_wall/Cho-bd_repeat"/>
</dbReference>
<feature type="compositionally biased region" description="Basic and acidic residues" evidence="4">
    <location>
        <begin position="205"/>
        <end position="215"/>
    </location>
</feature>
<dbReference type="CDD" id="cd02696">
    <property type="entry name" value="MurNAc-LAA"/>
    <property type="match status" value="1"/>
</dbReference>
<evidence type="ECO:0000256" key="5">
    <source>
        <dbReference type="SAM" id="SignalP"/>
    </source>
</evidence>
<evidence type="ECO:0000259" key="6">
    <source>
        <dbReference type="SMART" id="SM00646"/>
    </source>
</evidence>
<dbReference type="InterPro" id="IPR002901">
    <property type="entry name" value="MGlyc_endo_b_GlcNAc-like_dom"/>
</dbReference>
<evidence type="ECO:0000313" key="7">
    <source>
        <dbReference type="EMBL" id="OOM77217.1"/>
    </source>
</evidence>
<accession>A0A1S8THF8</accession>
<dbReference type="Pfam" id="PF01520">
    <property type="entry name" value="Amidase_3"/>
    <property type="match status" value="1"/>
</dbReference>
<comment type="caution">
    <text evidence="7">The sequence shown here is derived from an EMBL/GenBank/DDBJ whole genome shotgun (WGS) entry which is preliminary data.</text>
</comment>
<dbReference type="InterPro" id="IPR002508">
    <property type="entry name" value="MurNAc-LAA_cat"/>
</dbReference>
<evidence type="ECO:0000313" key="8">
    <source>
        <dbReference type="Proteomes" id="UP000190890"/>
    </source>
</evidence>
<dbReference type="SUPFAM" id="SSF69360">
    <property type="entry name" value="Cell wall binding repeat"/>
    <property type="match status" value="1"/>
</dbReference>